<organism evidence="1">
    <name type="scientific">Caldilineaceae bacterium SB0675_bin_29</name>
    <dbReference type="NCBI Taxonomy" id="2605266"/>
    <lineage>
        <taxon>Bacteria</taxon>
        <taxon>Bacillati</taxon>
        <taxon>Chloroflexota</taxon>
        <taxon>Caldilineae</taxon>
        <taxon>Caldilineales</taxon>
        <taxon>Caldilineaceae</taxon>
    </lineage>
</organism>
<dbReference type="PANTHER" id="PTHR43649">
    <property type="entry name" value="ARABINOSE-BINDING PROTEIN-RELATED"/>
    <property type="match status" value="1"/>
</dbReference>
<dbReference type="InterPro" id="IPR006311">
    <property type="entry name" value="TAT_signal"/>
</dbReference>
<proteinExistence type="predicted"/>
<feature type="non-terminal residue" evidence="1">
    <location>
        <position position="247"/>
    </location>
</feature>
<evidence type="ECO:0000313" key="1">
    <source>
        <dbReference type="EMBL" id="MYH62008.1"/>
    </source>
</evidence>
<dbReference type="PANTHER" id="PTHR43649:SF12">
    <property type="entry name" value="DIACETYLCHITOBIOSE BINDING PROTEIN DASA"/>
    <property type="match status" value="1"/>
</dbReference>
<accession>A0A6B1G104</accession>
<dbReference type="Pfam" id="PF01547">
    <property type="entry name" value="SBP_bac_1"/>
    <property type="match status" value="1"/>
</dbReference>
<dbReference type="InterPro" id="IPR006059">
    <property type="entry name" value="SBP"/>
</dbReference>
<dbReference type="PROSITE" id="PS51257">
    <property type="entry name" value="PROKAR_LIPOPROTEIN"/>
    <property type="match status" value="1"/>
</dbReference>
<comment type="caution">
    <text evidence="1">The sequence shown here is derived from an EMBL/GenBank/DDBJ whole genome shotgun (WGS) entry which is preliminary data.</text>
</comment>
<dbReference type="Gene3D" id="3.40.190.10">
    <property type="entry name" value="Periplasmic binding protein-like II"/>
    <property type="match status" value="2"/>
</dbReference>
<dbReference type="SUPFAM" id="SSF53850">
    <property type="entry name" value="Periplasmic binding protein-like II"/>
    <property type="match status" value="1"/>
</dbReference>
<protein>
    <submittedName>
        <fullName evidence="1">Extracellular solute-binding protein</fullName>
    </submittedName>
</protein>
<dbReference type="InterPro" id="IPR050490">
    <property type="entry name" value="Bact_solute-bd_prot1"/>
</dbReference>
<dbReference type="PROSITE" id="PS51318">
    <property type="entry name" value="TAT"/>
    <property type="match status" value="1"/>
</dbReference>
<reference evidence="1" key="1">
    <citation type="submission" date="2019-09" db="EMBL/GenBank/DDBJ databases">
        <title>Characterisation of the sponge microbiome using genome-centric metagenomics.</title>
        <authorList>
            <person name="Engelberts J.P."/>
            <person name="Robbins S.J."/>
            <person name="De Goeij J.M."/>
            <person name="Aranda M."/>
            <person name="Bell S.C."/>
            <person name="Webster N.S."/>
        </authorList>
    </citation>
    <scope>NUCLEOTIDE SEQUENCE</scope>
    <source>
        <strain evidence="1">SB0675_bin_29</strain>
    </source>
</reference>
<gene>
    <name evidence="1" type="ORF">F4148_09675</name>
</gene>
<dbReference type="EMBL" id="VYDA01000355">
    <property type="protein sequence ID" value="MYH62008.1"/>
    <property type="molecule type" value="Genomic_DNA"/>
</dbReference>
<sequence length="247" mass="27292">MSKQLSRRDFLRIGAGSMGAAALAACAMPTTVEVPAAPVRPEIVQLEYAGVHAPSGLVGELKRELVVQFNDANPDLRLEYTWGAARTAGTLASEALMADIAAGIPPDLVDFEPASVPLWAENEALVDLSDRMSAANLTTDLFYKAVNDQNLWKGKWYAFLYSMDGRVLYYRKDLFREAGLDPDNPPTHIDEIGAAAEALTKKTGERYESIGFIPWAFQGRWVYTWGFSWGAEFMNPETLELTVNHDQ</sequence>
<dbReference type="AlphaFoldDB" id="A0A6B1G104"/>
<name>A0A6B1G104_9CHLR</name>